<dbReference type="GO" id="GO:0016020">
    <property type="term" value="C:membrane"/>
    <property type="evidence" value="ECO:0007669"/>
    <property type="project" value="InterPro"/>
</dbReference>
<proteinExistence type="predicted"/>
<dbReference type="Pfam" id="PF03567">
    <property type="entry name" value="Sulfotransfer_2"/>
    <property type="match status" value="1"/>
</dbReference>
<accession>A0A084TIL8</accession>
<reference evidence="2" key="2">
    <citation type="submission" date="2014-07" db="EMBL/GenBank/DDBJ databases">
        <title>Genome sequence of Mangrovimonas yunxiaonensis.</title>
        <authorList>
            <person name="Li Y."/>
            <person name="Zheng T."/>
        </authorList>
    </citation>
    <scope>NUCLEOTIDE SEQUENCE [LARGE SCALE GENOMIC DNA]</scope>
    <source>
        <strain evidence="2">LY01</strain>
    </source>
</reference>
<evidence type="ECO:0000313" key="1">
    <source>
        <dbReference type="EMBL" id="KFB00554.1"/>
    </source>
</evidence>
<name>A0A084TIL8_9FLAO</name>
<dbReference type="GO" id="GO:0008146">
    <property type="term" value="F:sulfotransferase activity"/>
    <property type="evidence" value="ECO:0007669"/>
    <property type="project" value="InterPro"/>
</dbReference>
<dbReference type="eggNOG" id="ENOG50342UZ">
    <property type="taxonomic scope" value="Bacteria"/>
</dbReference>
<evidence type="ECO:0008006" key="3">
    <source>
        <dbReference type="Google" id="ProtNLM"/>
    </source>
</evidence>
<keyword evidence="2" id="KW-1185">Reference proteome</keyword>
<dbReference type="EMBL" id="JPFK01000007">
    <property type="protein sequence ID" value="KFB00554.1"/>
    <property type="molecule type" value="Genomic_DNA"/>
</dbReference>
<reference evidence="1 2" key="1">
    <citation type="journal article" date="2014" name="Genome Announc.">
        <title>Draft Genome Sequence of the Algicidal Bacterium Mangrovimonas yunxiaonensis Strain LY01.</title>
        <authorList>
            <person name="Li Y."/>
            <person name="Zhu H."/>
            <person name="Li C."/>
            <person name="Zhang H."/>
            <person name="Chen Z."/>
            <person name="Zheng W."/>
            <person name="Xu H."/>
            <person name="Zheng T."/>
        </authorList>
    </citation>
    <scope>NUCLEOTIDE SEQUENCE [LARGE SCALE GENOMIC DNA]</scope>
    <source>
        <strain evidence="1 2">LY01</strain>
    </source>
</reference>
<dbReference type="RefSeq" id="WP_036121979.1">
    <property type="nucleotide sequence ID" value="NZ_BMET01000007.1"/>
</dbReference>
<gene>
    <name evidence="1" type="ORF">IA57_08760</name>
</gene>
<dbReference type="InterPro" id="IPR005331">
    <property type="entry name" value="Sulfotransferase"/>
</dbReference>
<evidence type="ECO:0000313" key="2">
    <source>
        <dbReference type="Proteomes" id="UP000028521"/>
    </source>
</evidence>
<protein>
    <recommendedName>
        <fullName evidence="3">Sulfotransferase domain-containing protein</fullName>
    </recommendedName>
</protein>
<organism evidence="1 2">
    <name type="scientific">Mangrovimonas yunxiaonensis</name>
    <dbReference type="NCBI Taxonomy" id="1197477"/>
    <lineage>
        <taxon>Bacteria</taxon>
        <taxon>Pseudomonadati</taxon>
        <taxon>Bacteroidota</taxon>
        <taxon>Flavobacteriia</taxon>
        <taxon>Flavobacteriales</taxon>
        <taxon>Flavobacteriaceae</taxon>
        <taxon>Mangrovimonas</taxon>
    </lineage>
</organism>
<dbReference type="Proteomes" id="UP000028521">
    <property type="component" value="Unassembled WGS sequence"/>
</dbReference>
<dbReference type="OrthoDB" id="288532at2"/>
<dbReference type="STRING" id="1197477.IA57_08760"/>
<dbReference type="AlphaFoldDB" id="A0A084TIL8"/>
<comment type="caution">
    <text evidence="1">The sequence shown here is derived from an EMBL/GenBank/DDBJ whole genome shotgun (WGS) entry which is preliminary data.</text>
</comment>
<sequence length="223" mass="26192">MGLVDKLKRKEKKDKVLIHIGKCGGSSVIEELKKKEINFFEKHVGEVTYRRKKKYIIVVRNPISRFVSAFNWRYKLVVEDGTQKDLYQGEKELLEKYSDINNLAENIYDEKGNLVLDFKKDEFYIHHIKEDIDFYLGDFLKKCKKKQIVAVLATETLSEDLSTHFNITLKSHLKKNKKKTDLSNLAVSNLIKYLEKDYACIEKLNDMGVLTEKQYEKLSNKVF</sequence>